<feature type="compositionally biased region" description="Polar residues" evidence="3">
    <location>
        <begin position="733"/>
        <end position="748"/>
    </location>
</feature>
<dbReference type="AlphaFoldDB" id="G0UNN7"/>
<dbReference type="PANTHER" id="PTHR24115:SF191">
    <property type="entry name" value="KINESIN-LIKE PROTEIN KIF9"/>
    <property type="match status" value="1"/>
</dbReference>
<feature type="compositionally biased region" description="Basic and acidic residues" evidence="3">
    <location>
        <begin position="688"/>
        <end position="698"/>
    </location>
</feature>
<dbReference type="GO" id="GO:0005871">
    <property type="term" value="C:kinesin complex"/>
    <property type="evidence" value="ECO:0007669"/>
    <property type="project" value="TreeGrafter"/>
</dbReference>
<dbReference type="EMBL" id="HE575319">
    <property type="protein sequence ID" value="CCC90997.1"/>
    <property type="molecule type" value="Genomic_DNA"/>
</dbReference>
<keyword evidence="4" id="KW-0812">Transmembrane</keyword>
<keyword evidence="2" id="KW-0175">Coiled coil</keyword>
<proteinExistence type="inferred from homology"/>
<dbReference type="InterPro" id="IPR027417">
    <property type="entry name" value="P-loop_NTPase"/>
</dbReference>
<dbReference type="PROSITE" id="PS50067">
    <property type="entry name" value="KINESIN_MOTOR_2"/>
    <property type="match status" value="1"/>
</dbReference>
<dbReference type="GO" id="GO:0007018">
    <property type="term" value="P:microtubule-based movement"/>
    <property type="evidence" value="ECO:0007669"/>
    <property type="project" value="InterPro"/>
</dbReference>
<accession>G0UNN7</accession>
<evidence type="ECO:0000313" key="6">
    <source>
        <dbReference type="EMBL" id="CCC90997.1"/>
    </source>
</evidence>
<evidence type="ECO:0000256" key="3">
    <source>
        <dbReference type="SAM" id="MobiDB-lite"/>
    </source>
</evidence>
<feature type="region of interest" description="Disordered" evidence="3">
    <location>
        <begin position="719"/>
        <end position="809"/>
    </location>
</feature>
<feature type="coiled-coil region" evidence="2">
    <location>
        <begin position="454"/>
        <end position="513"/>
    </location>
</feature>
<evidence type="ECO:0000259" key="5">
    <source>
        <dbReference type="PROSITE" id="PS50067"/>
    </source>
</evidence>
<evidence type="ECO:0000256" key="2">
    <source>
        <dbReference type="SAM" id="Coils"/>
    </source>
</evidence>
<name>G0UNN7_TRYCI</name>
<keyword evidence="4" id="KW-0472">Membrane</keyword>
<sequence length="1088" mass="122482">MNLRAIVVVRLRPPLADEESLPVSTHKCVDGQTVVLGTSRGDVQEMVARFDDVFDGNDDQRYFYEHAVSGLVFASFEGVGAVILAYGALESGKTHTILGPMRGRAICDESGIFLRVLDDLFAYRERVKKRRHVLIYLSGLELTSVAVVDLFERNGVNLCGLSAENFPQHVSLSEVTTMEDVVDTFMSVKAVRNGISTDLMECSTRAHAFLFVDIVQVSKKHFPDPPSLEELIQAKGFTANPDVKGILHSRIALADLAGSKSARQMVAGNKMADDQVIAKSFQTLGTCIRSIHMGDSHVPFSDCPLTTLLRLSIAERDCNILLAGHVSSLLRDYEETKEVLSFCDKIKEMNKDTTPCTFPSCDIESEAQKHTLHEELITDVRIAGIVALYAPQRPNNRAVMNRANVEEIRRIIIDDLTEKKIGLKDRREAEFLEKAKSAISKENDKKVRLFAAKMNDLIDEYDELSRSVKQEKKNIKTLVREYEASNEEAITEAKKAKKKRLKLQERLEQFRETLGIAGDAEGPVGAPQANDDKSDIDSKWFGDKKEEMTEEEKEREDLLDVVVRDFCTTGRDVNTVLMSFAQRLHATQRQRAQVRRLKIHCSSIILESTLVEDIIEFIVDRAVDISHRVIKPSHKYSWEDIEGLSTVMKNGDRLYPPLLVQVSKKQEVEHTEKFHRVTFLSSDESDAENSHYPRETRRPPGMGDEFYDYNLKAGKANAWDDGDVESQTHRKGQSAQVKAASGTSTAKQGTRGGEEFYSDEEVETEEDEEEMDQPSLGSKRYADDDDGSCSDGASGDNVGNGGEVGRLTDAERQKLRARRDHQYLMRIYDSPTLIDDLIKFLCGGCVMLKHGRIGKPHRRLFWVSLQHGVRKLLWVDPDSNATHATSFINLDDVSYIQVGCFSKVFKRHLVTATDPSFYRSFTIGMKNGSRTVDVVADTLADFEAWVIGLSNLVRVDPTWGGKLDVTVEVNYDRLNCFEASLCETNYIFPTQYIMLKRRVMQIAAYTLEVLKECGNDANKAQEILNGIHPPGINEKGAVYLTKGELRFIGHNEMDIIRITKVWMLFQQMNLVYDDNFVPATTFGVSKRT</sequence>
<dbReference type="GO" id="GO:0016887">
    <property type="term" value="F:ATP hydrolysis activity"/>
    <property type="evidence" value="ECO:0007669"/>
    <property type="project" value="TreeGrafter"/>
</dbReference>
<reference evidence="6" key="1">
    <citation type="journal article" date="2012" name="Proc. Natl. Acad. Sci. U.S.A.">
        <title>Antigenic diversity is generated by distinct evolutionary mechanisms in African trypanosome species.</title>
        <authorList>
            <person name="Jackson A.P."/>
            <person name="Berry A."/>
            <person name="Aslett M."/>
            <person name="Allison H.C."/>
            <person name="Burton P."/>
            <person name="Vavrova-Anderson J."/>
            <person name="Brown R."/>
            <person name="Browne H."/>
            <person name="Corton N."/>
            <person name="Hauser H."/>
            <person name="Gamble J."/>
            <person name="Gilderthorp R."/>
            <person name="Marcello L."/>
            <person name="McQuillan J."/>
            <person name="Otto T.D."/>
            <person name="Quail M.A."/>
            <person name="Sanders M.J."/>
            <person name="van Tonder A."/>
            <person name="Ginger M.L."/>
            <person name="Field M.C."/>
            <person name="Barry J.D."/>
            <person name="Hertz-Fowler C."/>
            <person name="Berriman M."/>
        </authorList>
    </citation>
    <scope>NUCLEOTIDE SEQUENCE</scope>
    <source>
        <strain evidence="6">IL3000</strain>
    </source>
</reference>
<dbReference type="InterPro" id="IPR027640">
    <property type="entry name" value="Kinesin-like_fam"/>
</dbReference>
<feature type="region of interest" description="Disordered" evidence="3">
    <location>
        <begin position="683"/>
        <end position="707"/>
    </location>
</feature>
<dbReference type="Gene3D" id="2.30.29.30">
    <property type="entry name" value="Pleckstrin-homology domain (PH domain)/Phosphotyrosine-binding domain (PTB)"/>
    <property type="match status" value="1"/>
</dbReference>
<comment type="similarity">
    <text evidence="1">Belongs to the TRAFAC class myosin-kinesin ATPase superfamily. Kinesin family.</text>
</comment>
<gene>
    <name evidence="6" type="ORF">TCIL3000_6_2380</name>
</gene>
<dbReference type="InterPro" id="IPR011993">
    <property type="entry name" value="PH-like_dom_sf"/>
</dbReference>
<keyword evidence="1" id="KW-0505">Motor protein</keyword>
<dbReference type="Pfam" id="PF00225">
    <property type="entry name" value="Kinesin"/>
    <property type="match status" value="1"/>
</dbReference>
<dbReference type="InterPro" id="IPR001752">
    <property type="entry name" value="Kinesin_motor_dom"/>
</dbReference>
<dbReference type="VEuPathDB" id="TriTrypDB:TcIL3000_6_2380"/>
<dbReference type="SUPFAM" id="SSF52540">
    <property type="entry name" value="P-loop containing nucleoside triphosphate hydrolases"/>
    <property type="match status" value="1"/>
</dbReference>
<dbReference type="SMART" id="SM00233">
    <property type="entry name" value="PH"/>
    <property type="match status" value="1"/>
</dbReference>
<evidence type="ECO:0000256" key="4">
    <source>
        <dbReference type="SAM" id="Phobius"/>
    </source>
</evidence>
<dbReference type="GO" id="GO:0005524">
    <property type="term" value="F:ATP binding"/>
    <property type="evidence" value="ECO:0007669"/>
    <property type="project" value="UniProtKB-UniRule"/>
</dbReference>
<dbReference type="GO" id="GO:0005874">
    <property type="term" value="C:microtubule"/>
    <property type="evidence" value="ECO:0007669"/>
    <property type="project" value="TreeGrafter"/>
</dbReference>
<keyword evidence="1" id="KW-0067">ATP-binding</keyword>
<keyword evidence="4" id="KW-1133">Transmembrane helix</keyword>
<dbReference type="SMART" id="SM00129">
    <property type="entry name" value="KISc"/>
    <property type="match status" value="1"/>
</dbReference>
<dbReference type="PANTHER" id="PTHR24115">
    <property type="entry name" value="KINESIN-RELATED"/>
    <property type="match status" value="1"/>
</dbReference>
<keyword evidence="1" id="KW-0547">Nucleotide-binding</keyword>
<feature type="region of interest" description="Disordered" evidence="3">
    <location>
        <begin position="518"/>
        <end position="537"/>
    </location>
</feature>
<dbReference type="GO" id="GO:0003777">
    <property type="term" value="F:microtubule motor activity"/>
    <property type="evidence" value="ECO:0007669"/>
    <property type="project" value="InterPro"/>
</dbReference>
<dbReference type="GO" id="GO:0008017">
    <property type="term" value="F:microtubule binding"/>
    <property type="evidence" value="ECO:0007669"/>
    <property type="project" value="InterPro"/>
</dbReference>
<feature type="binding site" evidence="1">
    <location>
        <begin position="87"/>
        <end position="94"/>
    </location>
    <ligand>
        <name>ATP</name>
        <dbReference type="ChEBI" id="CHEBI:30616"/>
    </ligand>
</feature>
<dbReference type="PRINTS" id="PR00380">
    <property type="entry name" value="KINESINHEAVY"/>
</dbReference>
<dbReference type="InterPro" id="IPR036961">
    <property type="entry name" value="Kinesin_motor_dom_sf"/>
</dbReference>
<feature type="domain" description="Kinesin motor" evidence="5">
    <location>
        <begin position="4"/>
        <end position="349"/>
    </location>
</feature>
<feature type="compositionally biased region" description="Acidic residues" evidence="3">
    <location>
        <begin position="756"/>
        <end position="772"/>
    </location>
</feature>
<feature type="transmembrane region" description="Helical" evidence="4">
    <location>
        <begin position="67"/>
        <end position="89"/>
    </location>
</feature>
<organism evidence="6">
    <name type="scientific">Trypanosoma congolense (strain IL3000)</name>
    <dbReference type="NCBI Taxonomy" id="1068625"/>
    <lineage>
        <taxon>Eukaryota</taxon>
        <taxon>Discoba</taxon>
        <taxon>Euglenozoa</taxon>
        <taxon>Kinetoplastea</taxon>
        <taxon>Metakinetoplastina</taxon>
        <taxon>Trypanosomatida</taxon>
        <taxon>Trypanosomatidae</taxon>
        <taxon>Trypanosoma</taxon>
        <taxon>Nannomonas</taxon>
    </lineage>
</organism>
<evidence type="ECO:0000256" key="1">
    <source>
        <dbReference type="PROSITE-ProRule" id="PRU00283"/>
    </source>
</evidence>
<protein>
    <submittedName>
        <fullName evidence="6">Putative kinesin</fullName>
    </submittedName>
</protein>
<dbReference type="Gene3D" id="3.40.850.10">
    <property type="entry name" value="Kinesin motor domain"/>
    <property type="match status" value="1"/>
</dbReference>
<dbReference type="SUPFAM" id="SSF50729">
    <property type="entry name" value="PH domain-like"/>
    <property type="match status" value="1"/>
</dbReference>
<dbReference type="InterPro" id="IPR001849">
    <property type="entry name" value="PH_domain"/>
</dbReference>